<evidence type="ECO:0000313" key="2">
    <source>
        <dbReference type="EMBL" id="GLX81583.1"/>
    </source>
</evidence>
<keyword evidence="1" id="KW-0732">Signal</keyword>
<proteinExistence type="predicted"/>
<accession>A0ABQ6H069</accession>
<dbReference type="RefSeq" id="WP_284206922.1">
    <property type="nucleotide sequence ID" value="NZ_BSSU01000005.1"/>
</dbReference>
<comment type="caution">
    <text evidence="2">The sequence shown here is derived from an EMBL/GenBank/DDBJ whole genome shotgun (WGS) entry which is preliminary data.</text>
</comment>
<sequence length="251" mass="27203">MKKALIAASCAALLSANAHADFLGIYIGGSYWDQEATGVFGEQNNLVDFNLEDDKKTSFYVAFEHPVPLVPNIKLAMSDLDTQGQTVLDEDFSFQGETFPAGSSVDATFDLSYIDYTLYYEILDNGLVSLDLGLTGRDVDGFAGVEGTVESVTLSADDDFSGIVPMLYGAAQIGLPFTGLSVYGEANFLAFDDHTFYDAQAGIAYELIDNIAIDVNIFVGYRQVVLDIEDVDDLYADVDFKGAYAGAEIHF</sequence>
<feature type="chain" id="PRO_5045988957" evidence="1">
    <location>
        <begin position="21"/>
        <end position="251"/>
    </location>
</feature>
<name>A0ABQ6H069_9GAMM</name>
<evidence type="ECO:0000256" key="1">
    <source>
        <dbReference type="SAM" id="SignalP"/>
    </source>
</evidence>
<dbReference type="InterPro" id="IPR026387">
    <property type="entry name" value="OMP_w_GlyGly"/>
</dbReference>
<dbReference type="EMBL" id="BSSU01000005">
    <property type="protein sequence ID" value="GLX81583.1"/>
    <property type="molecule type" value="Genomic_DNA"/>
</dbReference>
<feature type="signal peptide" evidence="1">
    <location>
        <begin position="1"/>
        <end position="20"/>
    </location>
</feature>
<gene>
    <name evidence="2" type="ORF">theurythT_10350</name>
</gene>
<evidence type="ECO:0000313" key="3">
    <source>
        <dbReference type="Proteomes" id="UP001157133"/>
    </source>
</evidence>
<protein>
    <submittedName>
        <fullName evidence="2">Outer membrane protein</fullName>
    </submittedName>
</protein>
<organism evidence="2 3">
    <name type="scientific">Thalassotalea eurytherma</name>
    <dbReference type="NCBI Taxonomy" id="1144278"/>
    <lineage>
        <taxon>Bacteria</taxon>
        <taxon>Pseudomonadati</taxon>
        <taxon>Pseudomonadota</taxon>
        <taxon>Gammaproteobacteria</taxon>
        <taxon>Alteromonadales</taxon>
        <taxon>Colwelliaceae</taxon>
        <taxon>Thalassotalea</taxon>
    </lineage>
</organism>
<dbReference type="Proteomes" id="UP001157133">
    <property type="component" value="Unassembled WGS sequence"/>
</dbReference>
<keyword evidence="3" id="KW-1185">Reference proteome</keyword>
<reference evidence="2 3" key="1">
    <citation type="submission" date="2023-03" db="EMBL/GenBank/DDBJ databases">
        <title>Draft genome sequence of Thalassotalea eurytherma JCM 18482T.</title>
        <authorList>
            <person name="Sawabe T."/>
        </authorList>
    </citation>
    <scope>NUCLEOTIDE SEQUENCE [LARGE SCALE GENOMIC DNA]</scope>
    <source>
        <strain evidence="2 3">JCM 18482</strain>
    </source>
</reference>
<dbReference type="NCBIfam" id="TIGR04219">
    <property type="entry name" value="OMP_w_GlyGly"/>
    <property type="match status" value="1"/>
</dbReference>